<dbReference type="InterPro" id="IPR023296">
    <property type="entry name" value="Glyco_hydro_beta-prop_sf"/>
</dbReference>
<protein>
    <recommendedName>
        <fullName evidence="1">Sialidase domain-containing protein</fullName>
    </recommendedName>
</protein>
<dbReference type="SUPFAM" id="SSF50939">
    <property type="entry name" value="Sialidases"/>
    <property type="match status" value="1"/>
</dbReference>
<dbReference type="Proteomes" id="UP000063699">
    <property type="component" value="Chromosome"/>
</dbReference>
<dbReference type="InterPro" id="IPR011040">
    <property type="entry name" value="Sialidase"/>
</dbReference>
<accession>A0A0N7F303</accession>
<dbReference type="EMBL" id="CP012752">
    <property type="protein sequence ID" value="ALG07271.1"/>
    <property type="molecule type" value="Genomic_DNA"/>
</dbReference>
<name>A0A0N7F303_9PSEU</name>
<gene>
    <name evidence="2" type="ORF">AOZ06_10365</name>
</gene>
<dbReference type="Gene3D" id="2.130.10.10">
    <property type="entry name" value="YVTN repeat-like/Quinoprotein amine dehydrogenase"/>
    <property type="match status" value="1"/>
</dbReference>
<sequence length="461" mass="48149">MTASALVSGGNAHAGADLVRVSGPSPFPVACSESGPGTVYPNAEVQPHLAVNPRNPAHLVGTYQQDRWSTVASQGVLAATSFDGGRTWKRSVPATSECSGGTDLKRATDSWVAVGPDSTAYLATLAMTKGFFEPGSEHAVQISRSGDGGLTWGTATVLAREGGPAVFNDLPAVTADPSDPRLVYVTWTRIELLGGTDFTGTTRLARSTDGGRTWEPPKVIHDPGRNNQTIANKIVVRPDGTLVNAYTRYYPAAGGTFQLEAAVVRSSDKGRTWSAPSKVADITKAGVHDPGTGTPIRDGSSFVQVAAGGRDLYTAWQDSRFGGGTRDGIVLARSSDGGVTWSAPVQVSADAFAPALAVRRDGVVGVSYYDLRDNTSDPATLPANLRLATSRDGVRWSGQRVASFDYAGAPTVGQPPSLYLGDYHGLVASGSAFVPLFPMAGKDPANRSDVYTARVQPKAGL</sequence>
<dbReference type="InterPro" id="IPR015943">
    <property type="entry name" value="WD40/YVTN_repeat-like_dom_sf"/>
</dbReference>
<dbReference type="KEGG" id="kphy:AOZ06_10365"/>
<dbReference type="STRING" id="860235.AOZ06_10365"/>
<reference evidence="2 3" key="1">
    <citation type="submission" date="2015-07" db="EMBL/GenBank/DDBJ databases">
        <title>Genome sequencing of Kibdelosporangium phytohabitans.</title>
        <authorList>
            <person name="Qin S."/>
            <person name="Xing K."/>
        </authorList>
    </citation>
    <scope>NUCLEOTIDE SEQUENCE [LARGE SCALE GENOMIC DNA]</scope>
    <source>
        <strain evidence="2 3">KLBMP1111</strain>
    </source>
</reference>
<evidence type="ECO:0000313" key="2">
    <source>
        <dbReference type="EMBL" id="ALG07271.1"/>
    </source>
</evidence>
<dbReference type="PANTHER" id="PTHR38792">
    <property type="entry name" value="BNR/ASP-BOX REPEAT DOMAIN PROTEIN (AFU_ORTHOLOGUE AFUA_7G06430)-RELATED"/>
    <property type="match status" value="1"/>
</dbReference>
<dbReference type="CDD" id="cd15482">
    <property type="entry name" value="Sialidase_non-viral"/>
    <property type="match status" value="1"/>
</dbReference>
<proteinExistence type="predicted"/>
<dbReference type="PANTHER" id="PTHR38792:SF3">
    <property type="entry name" value="BNR_ASP-BOX REPEAT DOMAIN PROTEIN (AFU_ORTHOLOGUE AFUA_7G06430)-RELATED"/>
    <property type="match status" value="1"/>
</dbReference>
<feature type="domain" description="Sialidase" evidence="1">
    <location>
        <begin position="204"/>
        <end position="399"/>
    </location>
</feature>
<organism evidence="2 3">
    <name type="scientific">Kibdelosporangium phytohabitans</name>
    <dbReference type="NCBI Taxonomy" id="860235"/>
    <lineage>
        <taxon>Bacteria</taxon>
        <taxon>Bacillati</taxon>
        <taxon>Actinomycetota</taxon>
        <taxon>Actinomycetes</taxon>
        <taxon>Pseudonocardiales</taxon>
        <taxon>Pseudonocardiaceae</taxon>
        <taxon>Kibdelosporangium</taxon>
    </lineage>
</organism>
<dbReference type="Pfam" id="PF13088">
    <property type="entry name" value="BNR_2"/>
    <property type="match status" value="1"/>
</dbReference>
<dbReference type="SUPFAM" id="SSF75005">
    <property type="entry name" value="Arabinanase/levansucrase/invertase"/>
    <property type="match status" value="1"/>
</dbReference>
<evidence type="ECO:0000259" key="1">
    <source>
        <dbReference type="Pfam" id="PF13088"/>
    </source>
</evidence>
<dbReference type="InterPro" id="IPR036278">
    <property type="entry name" value="Sialidase_sf"/>
</dbReference>
<keyword evidence="3" id="KW-1185">Reference proteome</keyword>
<evidence type="ECO:0000313" key="3">
    <source>
        <dbReference type="Proteomes" id="UP000063699"/>
    </source>
</evidence>
<dbReference type="AlphaFoldDB" id="A0A0N7F303"/>
<dbReference type="Gene3D" id="2.120.10.10">
    <property type="match status" value="1"/>
</dbReference>